<feature type="compositionally biased region" description="Pro residues" evidence="1">
    <location>
        <begin position="101"/>
        <end position="111"/>
    </location>
</feature>
<evidence type="ECO:0000313" key="2">
    <source>
        <dbReference type="EMBL" id="KAK1876070.1"/>
    </source>
</evidence>
<evidence type="ECO:0000313" key="3">
    <source>
        <dbReference type="Proteomes" id="UP001228049"/>
    </source>
</evidence>
<feature type="compositionally biased region" description="Polar residues" evidence="1">
    <location>
        <begin position="1"/>
        <end position="21"/>
    </location>
</feature>
<accession>A0AAD9B2I5</accession>
<evidence type="ECO:0000256" key="1">
    <source>
        <dbReference type="SAM" id="MobiDB-lite"/>
    </source>
</evidence>
<dbReference type="EMBL" id="JASDAP010000035">
    <property type="protein sequence ID" value="KAK1876070.1"/>
    <property type="molecule type" value="Genomic_DNA"/>
</dbReference>
<feature type="region of interest" description="Disordered" evidence="1">
    <location>
        <begin position="60"/>
        <end position="126"/>
    </location>
</feature>
<protein>
    <submittedName>
        <fullName evidence="2">Serrate RNA effector molecule like</fullName>
    </submittedName>
</protein>
<dbReference type="Proteomes" id="UP001228049">
    <property type="component" value="Unassembled WGS sequence"/>
</dbReference>
<proteinExistence type="predicted"/>
<reference evidence="2" key="1">
    <citation type="submission" date="2023-04" db="EMBL/GenBank/DDBJ databases">
        <title>Chromosome-level genome of Chaenocephalus aceratus.</title>
        <authorList>
            <person name="Park H."/>
        </authorList>
    </citation>
    <scope>NUCLEOTIDE SEQUENCE</scope>
    <source>
        <strain evidence="2">DE</strain>
        <tissue evidence="2">Muscle</tissue>
    </source>
</reference>
<feature type="region of interest" description="Disordered" evidence="1">
    <location>
        <begin position="1"/>
        <end position="24"/>
    </location>
</feature>
<sequence>MTGDSASIMSAQQDETQPSDSHSVRAVQVRLLFGQQSEPSTEPQPVPVFPPVAGAPDFSWPRMKPHPVDSASVGSGPPRRGCVSQLWNEKGRDNWAVEGAPPAPERTPIPPATDRKWNPLQWPQLG</sequence>
<organism evidence="2 3">
    <name type="scientific">Dissostichus eleginoides</name>
    <name type="common">Patagonian toothfish</name>
    <name type="synonym">Dissostichus amissus</name>
    <dbReference type="NCBI Taxonomy" id="100907"/>
    <lineage>
        <taxon>Eukaryota</taxon>
        <taxon>Metazoa</taxon>
        <taxon>Chordata</taxon>
        <taxon>Craniata</taxon>
        <taxon>Vertebrata</taxon>
        <taxon>Euteleostomi</taxon>
        <taxon>Actinopterygii</taxon>
        <taxon>Neopterygii</taxon>
        <taxon>Teleostei</taxon>
        <taxon>Neoteleostei</taxon>
        <taxon>Acanthomorphata</taxon>
        <taxon>Eupercaria</taxon>
        <taxon>Perciformes</taxon>
        <taxon>Notothenioidei</taxon>
        <taxon>Nototheniidae</taxon>
        <taxon>Dissostichus</taxon>
    </lineage>
</organism>
<name>A0AAD9B2I5_DISEL</name>
<feature type="region of interest" description="Disordered" evidence="1">
    <location>
        <begin position="34"/>
        <end position="53"/>
    </location>
</feature>
<keyword evidence="3" id="KW-1185">Reference proteome</keyword>
<gene>
    <name evidence="2" type="ORF">KUDE01_015517</name>
</gene>
<comment type="caution">
    <text evidence="2">The sequence shown here is derived from an EMBL/GenBank/DDBJ whole genome shotgun (WGS) entry which is preliminary data.</text>
</comment>
<dbReference type="AlphaFoldDB" id="A0AAD9B2I5"/>